<dbReference type="SUPFAM" id="SSF55874">
    <property type="entry name" value="ATPase domain of HSP90 chaperone/DNA topoisomerase II/histidine kinase"/>
    <property type="match status" value="1"/>
</dbReference>
<dbReference type="EMBL" id="WNME01000015">
    <property type="protein sequence ID" value="MUB65396.1"/>
    <property type="molecule type" value="Genomic_DNA"/>
</dbReference>
<dbReference type="CDD" id="cd06225">
    <property type="entry name" value="HAMP"/>
    <property type="match status" value="1"/>
</dbReference>
<dbReference type="GO" id="GO:0016020">
    <property type="term" value="C:membrane"/>
    <property type="evidence" value="ECO:0007669"/>
    <property type="project" value="UniProtKB-SubCell"/>
</dbReference>
<dbReference type="PANTHER" id="PTHR34220:SF7">
    <property type="entry name" value="SENSOR HISTIDINE KINASE YPDA"/>
    <property type="match status" value="1"/>
</dbReference>
<keyword evidence="5" id="KW-0812">Transmembrane</keyword>
<evidence type="ECO:0000256" key="1">
    <source>
        <dbReference type="ARBA" id="ARBA00004370"/>
    </source>
</evidence>
<dbReference type="Pfam" id="PF06580">
    <property type="entry name" value="His_kinase"/>
    <property type="match status" value="1"/>
</dbReference>
<comment type="caution">
    <text evidence="7">The sequence shown here is derived from an EMBL/GenBank/DDBJ whole genome shotgun (WGS) entry which is preliminary data.</text>
</comment>
<evidence type="ECO:0000256" key="5">
    <source>
        <dbReference type="SAM" id="Phobius"/>
    </source>
</evidence>
<keyword evidence="3" id="KW-0808">Transferase</keyword>
<dbReference type="InterPro" id="IPR036890">
    <property type="entry name" value="HATPase_C_sf"/>
</dbReference>
<feature type="domain" description="HAMP" evidence="6">
    <location>
        <begin position="368"/>
        <end position="420"/>
    </location>
</feature>
<dbReference type="Gene3D" id="6.10.340.10">
    <property type="match status" value="1"/>
</dbReference>
<dbReference type="Pfam" id="PF02518">
    <property type="entry name" value="HATPase_c"/>
    <property type="match status" value="1"/>
</dbReference>
<evidence type="ECO:0000256" key="2">
    <source>
        <dbReference type="ARBA" id="ARBA00022553"/>
    </source>
</evidence>
<organism evidence="7 8">
    <name type="scientific">Hungatella hathewayi</name>
    <dbReference type="NCBI Taxonomy" id="154046"/>
    <lineage>
        <taxon>Bacteria</taxon>
        <taxon>Bacillati</taxon>
        <taxon>Bacillota</taxon>
        <taxon>Clostridia</taxon>
        <taxon>Lachnospirales</taxon>
        <taxon>Lachnospiraceae</taxon>
        <taxon>Hungatella</taxon>
    </lineage>
</organism>
<evidence type="ECO:0000256" key="3">
    <source>
        <dbReference type="ARBA" id="ARBA00022679"/>
    </source>
</evidence>
<dbReference type="Proteomes" id="UP000434223">
    <property type="component" value="Unassembled WGS sequence"/>
</dbReference>
<gene>
    <name evidence="7" type="ORF">GNE07_20450</name>
</gene>
<dbReference type="AlphaFoldDB" id="A0AAW9WKU9"/>
<feature type="transmembrane region" description="Helical" evidence="5">
    <location>
        <begin position="45"/>
        <end position="69"/>
    </location>
</feature>
<keyword evidence="4" id="KW-0418">Kinase</keyword>
<evidence type="ECO:0000256" key="4">
    <source>
        <dbReference type="ARBA" id="ARBA00022777"/>
    </source>
</evidence>
<comment type="subcellular location">
    <subcellularLocation>
        <location evidence="1">Membrane</location>
    </subcellularLocation>
</comment>
<dbReference type="SMART" id="SM00304">
    <property type="entry name" value="HAMP"/>
    <property type="match status" value="1"/>
</dbReference>
<dbReference type="InterPro" id="IPR003594">
    <property type="entry name" value="HATPase_dom"/>
</dbReference>
<keyword evidence="5" id="KW-1133">Transmembrane helix</keyword>
<evidence type="ECO:0000259" key="6">
    <source>
        <dbReference type="PROSITE" id="PS50885"/>
    </source>
</evidence>
<dbReference type="PANTHER" id="PTHR34220">
    <property type="entry name" value="SENSOR HISTIDINE KINASE YPDA"/>
    <property type="match status" value="1"/>
</dbReference>
<accession>A0AAW9WKU9</accession>
<dbReference type="Pfam" id="PF00672">
    <property type="entry name" value="HAMP"/>
    <property type="match status" value="1"/>
</dbReference>
<dbReference type="GO" id="GO:0000155">
    <property type="term" value="F:phosphorelay sensor kinase activity"/>
    <property type="evidence" value="ECO:0007669"/>
    <property type="project" value="InterPro"/>
</dbReference>
<reference evidence="7 8" key="1">
    <citation type="submission" date="2019-09" db="EMBL/GenBank/DDBJ databases">
        <title>Draft genome sequencing of Hungatella hathewayi 123Y-2.</title>
        <authorList>
            <person name="Lv Q."/>
            <person name="Li S."/>
        </authorList>
    </citation>
    <scope>NUCLEOTIDE SEQUENCE [LARGE SCALE GENOMIC DNA]</scope>
    <source>
        <strain evidence="7 8">123Y-2</strain>
    </source>
</reference>
<dbReference type="InterPro" id="IPR003660">
    <property type="entry name" value="HAMP_dom"/>
</dbReference>
<dbReference type="PROSITE" id="PS50885">
    <property type="entry name" value="HAMP"/>
    <property type="match status" value="1"/>
</dbReference>
<sequence>MGGDKGGRQRRKLRKKGRCGIIDKSFWGEWEETGMKKRWKRNLSLYQKFCLVIILLGLIPMLFLSTVIVNRMFKEYGNSLRSNYVQAASYVSESLDDMMENYNGVSKMPYYYNYSSEGEFQFNYMSYDNLRQIIYGIGEEPETMEANRYKSMMVFLGNVQAVDSYISGAHFVGNGLRGEKLAFHRSRRNIPSEEEAVFDARMGLDRLDKSSKNLMLILTHKNDYFRMQDSWVFTLARNYFDLTGTVGNYKYVGTLFIDVDLERMEAVFKNLNLNAKDQVYVCDRDNNCYYSSDKSVIGRNLDEEGIRFEETKEEFVVDTDYNASGLRVIITMKTATAYEKIRRMQKMMYVFIGASLAALLCGSVWFSRRLTKPIRNMMEQMSEIETGNFQVRLPVTSGDEIGVLSRRFNQMSKELESYINQSYVAHMKQAEAEMTALKSQIYPHFLYNTLEIIRMTALDKDDTVVSEMIEALSSQIHYMIGPMQDMVPLEKEVEITRQYVYLLNCRIKGKVHFTADLNGLSERRVPKLILQPIVENAYVHGMKPKAGSGHVMIEADHVENRMEISVMDNGVGMSTGELEQLKLLLEGSEPGIKNEHNWQSIGLKNVHDRIRYLYGEAYGIEITSTPGVGTMVRIVMPWLEGGETE</sequence>
<protein>
    <submittedName>
        <fullName evidence="7">HAMP domain-containing protein</fullName>
    </submittedName>
</protein>
<dbReference type="InterPro" id="IPR010559">
    <property type="entry name" value="Sig_transdc_His_kin_internal"/>
</dbReference>
<proteinExistence type="predicted"/>
<dbReference type="Gene3D" id="3.30.565.10">
    <property type="entry name" value="Histidine kinase-like ATPase, C-terminal domain"/>
    <property type="match status" value="1"/>
</dbReference>
<keyword evidence="2" id="KW-0597">Phosphoprotein</keyword>
<dbReference type="InterPro" id="IPR050640">
    <property type="entry name" value="Bact_2-comp_sensor_kinase"/>
</dbReference>
<name>A0AAW9WKU9_9FIRM</name>
<evidence type="ECO:0000313" key="8">
    <source>
        <dbReference type="Proteomes" id="UP000434223"/>
    </source>
</evidence>
<keyword evidence="5" id="KW-0472">Membrane</keyword>
<evidence type="ECO:0000313" key="7">
    <source>
        <dbReference type="EMBL" id="MUB65396.1"/>
    </source>
</evidence>
<feature type="transmembrane region" description="Helical" evidence="5">
    <location>
        <begin position="348"/>
        <end position="366"/>
    </location>
</feature>
<dbReference type="SUPFAM" id="SSF158472">
    <property type="entry name" value="HAMP domain-like"/>
    <property type="match status" value="1"/>
</dbReference>